<dbReference type="GO" id="GO:0005886">
    <property type="term" value="C:plasma membrane"/>
    <property type="evidence" value="ECO:0007669"/>
    <property type="project" value="TreeGrafter"/>
</dbReference>
<dbReference type="Pfam" id="PF01553">
    <property type="entry name" value="Acyltransferase"/>
    <property type="match status" value="1"/>
</dbReference>
<dbReference type="SMART" id="SM00563">
    <property type="entry name" value="PlsC"/>
    <property type="match status" value="1"/>
</dbReference>
<evidence type="ECO:0000256" key="1">
    <source>
        <dbReference type="ARBA" id="ARBA00022679"/>
    </source>
</evidence>
<dbReference type="GO" id="GO:0003841">
    <property type="term" value="F:1-acylglycerol-3-phosphate O-acyltransferase activity"/>
    <property type="evidence" value="ECO:0007669"/>
    <property type="project" value="TreeGrafter"/>
</dbReference>
<dbReference type="EMBL" id="JAUHQB010000001">
    <property type="protein sequence ID" value="MDN4482152.1"/>
    <property type="molecule type" value="Genomic_DNA"/>
</dbReference>
<dbReference type="EMBL" id="JAUHPX010000001">
    <property type="protein sequence ID" value="MDN4486811.1"/>
    <property type="molecule type" value="Genomic_DNA"/>
</dbReference>
<reference evidence="5" key="1">
    <citation type="submission" date="2023-06" db="EMBL/GenBank/DDBJ databases">
        <title>Sysu t00039.</title>
        <authorList>
            <person name="Gao L."/>
            <person name="Fang B.-Z."/>
            <person name="Li W.-J."/>
        </authorList>
    </citation>
    <scope>NUCLEOTIDE SEQUENCE</scope>
    <source>
        <strain evidence="5">SYSU T00039</strain>
    </source>
</reference>
<dbReference type="RefSeq" id="WP_301144394.1">
    <property type="nucleotide sequence ID" value="NZ_JAUHPX010000001.1"/>
</dbReference>
<dbReference type="PANTHER" id="PTHR10434">
    <property type="entry name" value="1-ACYL-SN-GLYCEROL-3-PHOSPHATE ACYLTRANSFERASE"/>
    <property type="match status" value="1"/>
</dbReference>
<accession>A0AAW7M4T6</accession>
<protein>
    <submittedName>
        <fullName evidence="5">Lysophospholipid acyltransferase family protein</fullName>
    </submittedName>
</protein>
<keyword evidence="2 5" id="KW-0012">Acyltransferase</keyword>
<dbReference type="Proteomes" id="UP001172737">
    <property type="component" value="Unassembled WGS sequence"/>
</dbReference>
<evidence type="ECO:0000256" key="2">
    <source>
        <dbReference type="ARBA" id="ARBA00023315"/>
    </source>
</evidence>
<dbReference type="AlphaFoldDB" id="A0AAW7M4T6"/>
<evidence type="ECO:0000313" key="4">
    <source>
        <dbReference type="EMBL" id="MDN4482152.1"/>
    </source>
</evidence>
<organism evidence="5 6">
    <name type="scientific">Demequina lignilytica</name>
    <dbReference type="NCBI Taxonomy" id="3051663"/>
    <lineage>
        <taxon>Bacteria</taxon>
        <taxon>Bacillati</taxon>
        <taxon>Actinomycetota</taxon>
        <taxon>Actinomycetes</taxon>
        <taxon>Micrococcales</taxon>
        <taxon>Demequinaceae</taxon>
        <taxon>Demequina</taxon>
    </lineage>
</organism>
<keyword evidence="1" id="KW-0808">Transferase</keyword>
<gene>
    <name evidence="4" type="ORF">QQ002_01205</name>
    <name evidence="5" type="ORF">QQX10_01385</name>
</gene>
<dbReference type="Proteomes" id="UP001172756">
    <property type="component" value="Unassembled WGS sequence"/>
</dbReference>
<evidence type="ECO:0000259" key="3">
    <source>
        <dbReference type="SMART" id="SM00563"/>
    </source>
</evidence>
<dbReference type="InterPro" id="IPR002123">
    <property type="entry name" value="Plipid/glycerol_acylTrfase"/>
</dbReference>
<evidence type="ECO:0000313" key="7">
    <source>
        <dbReference type="Proteomes" id="UP001172756"/>
    </source>
</evidence>
<comment type="caution">
    <text evidence="5">The sequence shown here is derived from an EMBL/GenBank/DDBJ whole genome shotgun (WGS) entry which is preliminary data.</text>
</comment>
<dbReference type="PANTHER" id="PTHR10434:SF11">
    <property type="entry name" value="1-ACYL-SN-GLYCEROL-3-PHOSPHATE ACYLTRANSFERASE"/>
    <property type="match status" value="1"/>
</dbReference>
<evidence type="ECO:0000313" key="5">
    <source>
        <dbReference type="EMBL" id="MDN4486811.1"/>
    </source>
</evidence>
<dbReference type="CDD" id="cd07989">
    <property type="entry name" value="LPLAT_AGPAT-like"/>
    <property type="match status" value="1"/>
</dbReference>
<dbReference type="SUPFAM" id="SSF69593">
    <property type="entry name" value="Glycerol-3-phosphate (1)-acyltransferase"/>
    <property type="match status" value="1"/>
</dbReference>
<keyword evidence="6" id="KW-1185">Reference proteome</keyword>
<reference evidence="4 7" key="2">
    <citation type="submission" date="2023-06" db="EMBL/GenBank/DDBJ databases">
        <title>SYSU T0a273.</title>
        <authorList>
            <person name="Gao L."/>
            <person name="Fang B.-Z."/>
            <person name="Li W.-J."/>
        </authorList>
    </citation>
    <scope>NUCLEOTIDE SEQUENCE [LARGE SCALE GENOMIC DNA]</scope>
    <source>
        <strain evidence="4 7">SYSU T0a273</strain>
    </source>
</reference>
<name>A0AAW7M4T6_9MICO</name>
<feature type="domain" description="Phospholipid/glycerol acyltransferase" evidence="3">
    <location>
        <begin position="38"/>
        <end position="157"/>
    </location>
</feature>
<dbReference type="GO" id="GO:0006654">
    <property type="term" value="P:phosphatidic acid biosynthetic process"/>
    <property type="evidence" value="ECO:0007669"/>
    <property type="project" value="TreeGrafter"/>
</dbReference>
<sequence>MSDTNYWLFKNVLIGPAAKGYYRPWVEGAENIPAEGGAILASNHLSFSDSVFLPLVIKRKVVFLGKAEYFTGKGVKGWATRTFMEGVGTIPVHRGGGRASEAALRTGLQVLQGGDLLGIYPEGTRSPDANLYRGKTGVARLAIESGAPVLPVAMIDTHIAQPIGQRLPSRHPIGVRIGEPISLEKHAGRQDDRTVLREATDEIMHAIAALSGQTYVDRDAALVKREMAKAAREEPAEGDADR</sequence>
<proteinExistence type="predicted"/>
<evidence type="ECO:0000313" key="6">
    <source>
        <dbReference type="Proteomes" id="UP001172737"/>
    </source>
</evidence>